<dbReference type="Gramene" id="TraesCS2D02G481300.1">
    <property type="protein sequence ID" value="TraesCS2D02G481300.1.cds1"/>
    <property type="gene ID" value="TraesCS2D02G481300"/>
</dbReference>
<feature type="domain" description="Disease resistance protein winged helix" evidence="9">
    <location>
        <begin position="471"/>
        <end position="539"/>
    </location>
</feature>
<dbReference type="STRING" id="4565.A0A3B6DKM7"/>
<comment type="similarity">
    <text evidence="1">Belongs to the disease resistance NB-LRR family.</text>
</comment>
<dbReference type="Gramene" id="TraesLDM2D03G01270890.1">
    <property type="protein sequence ID" value="TraesLDM2D03G01270890.1.CDS1"/>
    <property type="gene ID" value="TraesLDM2D03G01270890"/>
</dbReference>
<feature type="domain" description="Disease resistance N-terminal" evidence="8">
    <location>
        <begin position="5"/>
        <end position="92"/>
    </location>
</feature>
<dbReference type="GO" id="GO:0002758">
    <property type="term" value="P:innate immune response-activating signaling pathway"/>
    <property type="evidence" value="ECO:0007669"/>
    <property type="project" value="UniProtKB-ARBA"/>
</dbReference>
<dbReference type="InterPro" id="IPR058922">
    <property type="entry name" value="WHD_DRP"/>
</dbReference>
<dbReference type="PRINTS" id="PR00364">
    <property type="entry name" value="DISEASERSIST"/>
</dbReference>
<evidence type="ECO:0000259" key="10">
    <source>
        <dbReference type="Pfam" id="PF23598"/>
    </source>
</evidence>
<dbReference type="InterPro" id="IPR041118">
    <property type="entry name" value="Rx_N"/>
</dbReference>
<keyword evidence="6" id="KW-0175">Coiled coil</keyword>
<keyword evidence="5" id="KW-0611">Plant defense</keyword>
<evidence type="ECO:0000259" key="9">
    <source>
        <dbReference type="Pfam" id="PF23559"/>
    </source>
</evidence>
<dbReference type="Pfam" id="PF23559">
    <property type="entry name" value="WHD_DRP"/>
    <property type="match status" value="1"/>
</dbReference>
<proteinExistence type="inferred from homology"/>
<dbReference type="CDD" id="cd14798">
    <property type="entry name" value="RX-CC_like"/>
    <property type="match status" value="1"/>
</dbReference>
<dbReference type="InterPro" id="IPR027417">
    <property type="entry name" value="P-loop_NTPase"/>
</dbReference>
<dbReference type="Gramene" id="TraesMAC2D03G01267930.1">
    <property type="protein sequence ID" value="TraesMAC2D03G01267930.1.CDS1"/>
    <property type="gene ID" value="TraesMAC2D03G01267930"/>
</dbReference>
<dbReference type="Proteomes" id="UP000019116">
    <property type="component" value="Chromosome 2D"/>
</dbReference>
<accession>A0A3B6DKM7</accession>
<dbReference type="Gramene" id="TraesCS2D03G1075900.1">
    <property type="protein sequence ID" value="TraesCS2D03G1075900.1.CDS1"/>
    <property type="gene ID" value="TraesCS2D03G1075900"/>
</dbReference>
<dbReference type="FunFam" id="1.10.10.10:FF:000322">
    <property type="entry name" value="Probable disease resistance protein At1g63360"/>
    <property type="match status" value="1"/>
</dbReference>
<dbReference type="Gene3D" id="3.40.50.300">
    <property type="entry name" value="P-loop containing nucleotide triphosphate hydrolases"/>
    <property type="match status" value="1"/>
</dbReference>
<dbReference type="AlphaFoldDB" id="A0A3B6DKM7"/>
<dbReference type="Gramene" id="TraesSTA2D03G01258690.1">
    <property type="protein sequence ID" value="TraesSTA2D03G01258690.1.CDS1"/>
    <property type="gene ID" value="TraesSTA2D03G01258690"/>
</dbReference>
<name>A0A3B6DKM7_WHEAT</name>
<evidence type="ECO:0000256" key="3">
    <source>
        <dbReference type="ARBA" id="ARBA00022737"/>
    </source>
</evidence>
<gene>
    <name evidence="11" type="primary">LOC123054722</name>
</gene>
<feature type="domain" description="Disease resistance R13L4/SHOC-2-like LRR" evidence="10">
    <location>
        <begin position="592"/>
        <end position="927"/>
    </location>
</feature>
<dbReference type="Pfam" id="PF18052">
    <property type="entry name" value="Rx_N"/>
    <property type="match status" value="1"/>
</dbReference>
<evidence type="ECO:0000256" key="5">
    <source>
        <dbReference type="ARBA" id="ARBA00022821"/>
    </source>
</evidence>
<keyword evidence="4" id="KW-0547">Nucleotide-binding</keyword>
<reference evidence="11" key="2">
    <citation type="submission" date="2018-10" db="UniProtKB">
        <authorList>
            <consortium name="EnsemblPlants"/>
        </authorList>
    </citation>
    <scope>IDENTIFICATION</scope>
</reference>
<feature type="domain" description="NB-ARC" evidence="7">
    <location>
        <begin position="177"/>
        <end position="381"/>
    </location>
</feature>
<dbReference type="Gramene" id="TraesLAC2D03G01221530.1">
    <property type="protein sequence ID" value="TraesLAC2D03G01221530.1.CDS1"/>
    <property type="gene ID" value="TraesLAC2D03G01221530"/>
</dbReference>
<dbReference type="Gene3D" id="3.80.10.10">
    <property type="entry name" value="Ribonuclease Inhibitor"/>
    <property type="match status" value="2"/>
</dbReference>
<dbReference type="GO" id="GO:0043531">
    <property type="term" value="F:ADP binding"/>
    <property type="evidence" value="ECO:0007669"/>
    <property type="project" value="InterPro"/>
</dbReference>
<dbReference type="RefSeq" id="XP_044334495.1">
    <property type="nucleotide sequence ID" value="XM_044478560.1"/>
</dbReference>
<dbReference type="Pfam" id="PF00931">
    <property type="entry name" value="NB-ARC"/>
    <property type="match status" value="1"/>
</dbReference>
<dbReference type="PANTHER" id="PTHR23155:SF968">
    <property type="entry name" value="NB-ARC DOMAIN CONTAINING PROTEIN, EXPRESSED"/>
    <property type="match status" value="1"/>
</dbReference>
<dbReference type="Gene3D" id="1.10.8.430">
    <property type="entry name" value="Helical domain of apoptotic protease-activating factors"/>
    <property type="match status" value="1"/>
</dbReference>
<dbReference type="OrthoDB" id="600370at2759"/>
<dbReference type="PANTHER" id="PTHR23155">
    <property type="entry name" value="DISEASE RESISTANCE PROTEIN RP"/>
    <property type="match status" value="1"/>
</dbReference>
<dbReference type="OMA" id="HQAFRPF"/>
<evidence type="ECO:0000256" key="1">
    <source>
        <dbReference type="ARBA" id="ARBA00008894"/>
    </source>
</evidence>
<dbReference type="SUPFAM" id="SSF52058">
    <property type="entry name" value="L domain-like"/>
    <property type="match status" value="1"/>
</dbReference>
<dbReference type="InterPro" id="IPR038005">
    <property type="entry name" value="RX-like_CC"/>
</dbReference>
<dbReference type="Pfam" id="PF23598">
    <property type="entry name" value="LRR_14"/>
    <property type="match status" value="1"/>
</dbReference>
<evidence type="ECO:0008006" key="13">
    <source>
        <dbReference type="Google" id="ProtNLM"/>
    </source>
</evidence>
<dbReference type="Gene3D" id="1.20.5.4130">
    <property type="match status" value="1"/>
</dbReference>
<dbReference type="Gramene" id="TraesWEE_scaffold_094847_01G000100.1">
    <property type="protein sequence ID" value="TraesWEE_scaffold_094847_01G000100.1"/>
    <property type="gene ID" value="TraesWEE_scaffold_094847_01G000100"/>
</dbReference>
<dbReference type="InterPro" id="IPR002182">
    <property type="entry name" value="NB-ARC"/>
</dbReference>
<sequence>MAESAVASVVRAFGTLAAEEAAFLRGVHADADLLRAELRRMQCFLRDADARRRAGGRDGARLTNWVVDVRAAAYDAENALGEADYLARRRRLRLGFSGALVWCADVAALHTFGVNIRRVRARIREISDGAVAYGIADLWEDTAVPADLHEQEEVIPYDLSWNSADSNLVVGFHEERNNIFRELMNHKICHICVVSIVGMAGSGKSTLARKIYNDPRVKQHFHSWSWISVSEKYSFLDLIKDIARRIMGITRKNIVKEEKGDQDGEGTISDGDTNIAGRLKEVAIEELENMGEEDVKELLREFLAHRRFLVVLDDVWKSNSYSKINRILGVLPDVNNGSRIILTTRDMDVPKHVARMKSIHEKKLLNERESWELLEKMSFPEYQNVSSANRSQLMPIGKKLAVKCKGLPLALVVLGGYLSRNLDYDIWSGLVDNLDWEARMNDEPVWNIIAKSYNDLPNHQLKSCFLYVASFPEDHVIRVAKLCKLMISEGFIPHRLNRTMEDTAREYIKELAQRCMLQTVERSKWHGSIKSVVLHDVLREWGIAEARREGLFNIWSNPTDSEAPSDSITAYRIALHNFAGCTEINVAMPKLRTLLVFFKLPAVSLLCRVKCLRVLDLYGLKELKSIPSGIGNLIHLRYLGLEKCGSGSVGIPSSASDLLNLQTLDARGSTVKSLPRLFWNIPTLRHLFLSEVNHWVPPEVRCLGSLQTLYLCEVSMFCDVKSYVSHKQRSRARSANYSIARRNEKIWAAFLRSLEQMEQAVLIHLESWEVTGRRQLFESRIRGQVFSAQLISSISRHRHLQVLELAGRWKHGDSQLSKLPHGLKKLKLIGSELSEDPMPVLGVLPNLVVLVLEDNAFKWNSMTCNAGGFPRLRRLTIDGIKSVESWNVEAGAFPSLTHLNLISSFTGMSLPPLGLLHATSLQTLLLKRSSWDGNTISSSNVSKLEERVCEVIIRQMD</sequence>
<protein>
    <recommendedName>
        <fullName evidence="13">NB-ARC domain-containing protein</fullName>
    </recommendedName>
</protein>
<evidence type="ECO:0000256" key="2">
    <source>
        <dbReference type="ARBA" id="ARBA00022614"/>
    </source>
</evidence>
<dbReference type="SMR" id="A0A3B6DKM7"/>
<dbReference type="InterPro" id="IPR055414">
    <property type="entry name" value="LRR_R13L4/SHOC2-like"/>
</dbReference>
<evidence type="ECO:0000313" key="12">
    <source>
        <dbReference type="Proteomes" id="UP000019116"/>
    </source>
</evidence>
<dbReference type="InterPro" id="IPR042197">
    <property type="entry name" value="Apaf_helical"/>
</dbReference>
<evidence type="ECO:0000259" key="8">
    <source>
        <dbReference type="Pfam" id="PF18052"/>
    </source>
</evidence>
<dbReference type="InterPro" id="IPR044974">
    <property type="entry name" value="Disease_R_plants"/>
</dbReference>
<dbReference type="InterPro" id="IPR032675">
    <property type="entry name" value="LRR_dom_sf"/>
</dbReference>
<evidence type="ECO:0000256" key="6">
    <source>
        <dbReference type="ARBA" id="ARBA00023054"/>
    </source>
</evidence>
<organism evidence="11">
    <name type="scientific">Triticum aestivum</name>
    <name type="common">Wheat</name>
    <dbReference type="NCBI Taxonomy" id="4565"/>
    <lineage>
        <taxon>Eukaryota</taxon>
        <taxon>Viridiplantae</taxon>
        <taxon>Streptophyta</taxon>
        <taxon>Embryophyta</taxon>
        <taxon>Tracheophyta</taxon>
        <taxon>Spermatophyta</taxon>
        <taxon>Magnoliopsida</taxon>
        <taxon>Liliopsida</taxon>
        <taxon>Poales</taxon>
        <taxon>Poaceae</taxon>
        <taxon>BOP clade</taxon>
        <taxon>Pooideae</taxon>
        <taxon>Triticodae</taxon>
        <taxon>Triticeae</taxon>
        <taxon>Triticinae</taxon>
        <taxon>Triticum</taxon>
    </lineage>
</organism>
<dbReference type="SUPFAM" id="SSF52540">
    <property type="entry name" value="P-loop containing nucleoside triphosphate hydrolases"/>
    <property type="match status" value="1"/>
</dbReference>
<reference evidence="11" key="1">
    <citation type="submission" date="2018-08" db="EMBL/GenBank/DDBJ databases">
        <authorList>
            <person name="Rossello M."/>
        </authorList>
    </citation>
    <scope>NUCLEOTIDE SEQUENCE [LARGE SCALE GENOMIC DNA]</scope>
    <source>
        <strain evidence="11">cv. Chinese Spring</strain>
    </source>
</reference>
<dbReference type="GO" id="GO:0042742">
    <property type="term" value="P:defense response to bacterium"/>
    <property type="evidence" value="ECO:0007669"/>
    <property type="project" value="UniProtKB-ARBA"/>
</dbReference>
<dbReference type="InterPro" id="IPR036388">
    <property type="entry name" value="WH-like_DNA-bd_sf"/>
</dbReference>
<dbReference type="Gramene" id="TraesPARA_EIv1.0_0742020.1">
    <property type="protein sequence ID" value="TraesPARA_EIv1.0_0742020.1.CDS1"/>
    <property type="gene ID" value="TraesPARA_EIv1.0_0742020"/>
</dbReference>
<evidence type="ECO:0000256" key="4">
    <source>
        <dbReference type="ARBA" id="ARBA00022741"/>
    </source>
</evidence>
<dbReference type="GO" id="GO:0009626">
    <property type="term" value="P:plant-type hypersensitive response"/>
    <property type="evidence" value="ECO:0007669"/>
    <property type="project" value="UniProtKB-ARBA"/>
</dbReference>
<dbReference type="Gramene" id="TraesNOR2D03G01286330.1">
    <property type="protein sequence ID" value="TraesNOR2D03G01286330.1.CDS1"/>
    <property type="gene ID" value="TraesNOR2D03G01286330"/>
</dbReference>
<dbReference type="EnsemblPlants" id="TraesCS2D02G481300.1">
    <property type="protein sequence ID" value="TraesCS2D02G481300.1.cds1"/>
    <property type="gene ID" value="TraesCS2D02G481300"/>
</dbReference>
<dbReference type="GeneID" id="123054722"/>
<evidence type="ECO:0000259" key="7">
    <source>
        <dbReference type="Pfam" id="PF00931"/>
    </source>
</evidence>
<keyword evidence="12" id="KW-1185">Reference proteome</keyword>
<evidence type="ECO:0000313" key="11">
    <source>
        <dbReference type="EnsemblPlants" id="TraesCS2D02G481300.1.cds1"/>
    </source>
</evidence>
<dbReference type="Gene3D" id="1.10.10.10">
    <property type="entry name" value="Winged helix-like DNA-binding domain superfamily/Winged helix DNA-binding domain"/>
    <property type="match status" value="1"/>
</dbReference>
<keyword evidence="2" id="KW-0433">Leucine-rich repeat</keyword>
<keyword evidence="3" id="KW-0677">Repeat</keyword>